<gene>
    <name evidence="1" type="ORF">QHF89_40050</name>
</gene>
<organism evidence="1 2">
    <name type="scientific">Polyangium sorediatum</name>
    <dbReference type="NCBI Taxonomy" id="889274"/>
    <lineage>
        <taxon>Bacteria</taxon>
        <taxon>Pseudomonadati</taxon>
        <taxon>Myxococcota</taxon>
        <taxon>Polyangia</taxon>
        <taxon>Polyangiales</taxon>
        <taxon>Polyangiaceae</taxon>
        <taxon>Polyangium</taxon>
    </lineage>
</organism>
<dbReference type="EMBL" id="JARZHI010000065">
    <property type="protein sequence ID" value="MDI1435766.1"/>
    <property type="molecule type" value="Genomic_DNA"/>
</dbReference>
<comment type="caution">
    <text evidence="1">The sequence shown here is derived from an EMBL/GenBank/DDBJ whole genome shotgun (WGS) entry which is preliminary data.</text>
</comment>
<dbReference type="Proteomes" id="UP001160301">
    <property type="component" value="Unassembled WGS sequence"/>
</dbReference>
<dbReference type="RefSeq" id="WP_284721542.1">
    <property type="nucleotide sequence ID" value="NZ_JARZHI010000065.1"/>
</dbReference>
<reference evidence="1 2" key="1">
    <citation type="submission" date="2023-04" db="EMBL/GenBank/DDBJ databases">
        <title>The genome sequence of Polyangium sorediatum DSM14670.</title>
        <authorList>
            <person name="Zhang X."/>
        </authorList>
    </citation>
    <scope>NUCLEOTIDE SEQUENCE [LARGE SCALE GENOMIC DNA]</scope>
    <source>
        <strain evidence="1 2">DSM 14670</strain>
    </source>
</reference>
<sequence length="248" mass="27522">MGWGAMAETTEIKTVGDVTITIRRPKSRLAEFAGQVRVVLGKDLPDDVAAFYERSDGLTFRATRGGVPLGEEASICGLEAAFAGFRPHRQYRRRSDYENDVEAGDLYDQPFCEELWSDGFDVASKRDLDRLNTLKRSKLLVSVPGASAWLTIDPFDPKGAPYRIGLAQDGCELFPLELSFSDFVAWFCRFGAAPWYLAFAGKKAEKAMNIDFVAEIERNLAAYAGAFPAEVAALLQRVDRRRRPHASG</sequence>
<name>A0ABT6P5F4_9BACT</name>
<proteinExistence type="predicted"/>
<evidence type="ECO:0000313" key="1">
    <source>
        <dbReference type="EMBL" id="MDI1435766.1"/>
    </source>
</evidence>
<evidence type="ECO:0008006" key="3">
    <source>
        <dbReference type="Google" id="ProtNLM"/>
    </source>
</evidence>
<evidence type="ECO:0000313" key="2">
    <source>
        <dbReference type="Proteomes" id="UP001160301"/>
    </source>
</evidence>
<accession>A0ABT6P5F4</accession>
<keyword evidence="2" id="KW-1185">Reference proteome</keyword>
<protein>
    <recommendedName>
        <fullName evidence="3">Knr4/Smi1-like domain-containing protein</fullName>
    </recommendedName>
</protein>